<dbReference type="Proteomes" id="UP000177932">
    <property type="component" value="Unassembled WGS sequence"/>
</dbReference>
<dbReference type="EMBL" id="MHOD01000002">
    <property type="protein sequence ID" value="OGZ58620.1"/>
    <property type="molecule type" value="Genomic_DNA"/>
</dbReference>
<name>A0A1G2H8I2_9BACT</name>
<accession>A0A1G2H8I2</accession>
<evidence type="ECO:0000313" key="2">
    <source>
        <dbReference type="Proteomes" id="UP000177932"/>
    </source>
</evidence>
<proteinExistence type="predicted"/>
<protein>
    <submittedName>
        <fullName evidence="1">Uncharacterized protein</fullName>
    </submittedName>
</protein>
<sequence>MVENREDLEELRNKRKESGHLDTRIKELADELYKALLLIGYSEIRPTSLRELFDEAKEKLIARRKEGNQIVETLYAVLRRERDRGCTGVPYTKDPSEKEGALMDLALEDVMRIVDQNRGIHRLSKWPSLPRCVNIPERQGP</sequence>
<reference evidence="1 2" key="1">
    <citation type="journal article" date="2016" name="Nat. Commun.">
        <title>Thousands of microbial genomes shed light on interconnected biogeochemical processes in an aquifer system.</title>
        <authorList>
            <person name="Anantharaman K."/>
            <person name="Brown C.T."/>
            <person name="Hug L.A."/>
            <person name="Sharon I."/>
            <person name="Castelle C.J."/>
            <person name="Probst A.J."/>
            <person name="Thomas B.C."/>
            <person name="Singh A."/>
            <person name="Wilkins M.J."/>
            <person name="Karaoz U."/>
            <person name="Brodie E.L."/>
            <person name="Williams K.H."/>
            <person name="Hubbard S.S."/>
            <person name="Banfield J.F."/>
        </authorList>
    </citation>
    <scope>NUCLEOTIDE SEQUENCE [LARGE SCALE GENOMIC DNA]</scope>
</reference>
<gene>
    <name evidence="1" type="ORF">A2827_03110</name>
</gene>
<dbReference type="AlphaFoldDB" id="A0A1G2H8I2"/>
<comment type="caution">
    <text evidence="1">The sequence shown here is derived from an EMBL/GenBank/DDBJ whole genome shotgun (WGS) entry which is preliminary data.</text>
</comment>
<organism evidence="1 2">
    <name type="scientific">Candidatus Spechtbacteria bacterium RIFCSPHIGHO2_01_FULL_43_30</name>
    <dbReference type="NCBI Taxonomy" id="1802158"/>
    <lineage>
        <taxon>Bacteria</taxon>
        <taxon>Candidatus Spechtiibacteriota</taxon>
    </lineage>
</organism>
<evidence type="ECO:0000313" key="1">
    <source>
        <dbReference type="EMBL" id="OGZ58620.1"/>
    </source>
</evidence>